<dbReference type="OrthoDB" id="1908649at2759"/>
<proteinExistence type="predicted"/>
<gene>
    <name evidence="2" type="ORF">M569_10230</name>
</gene>
<evidence type="ECO:0000256" key="1">
    <source>
        <dbReference type="SAM" id="Phobius"/>
    </source>
</evidence>
<feature type="transmembrane region" description="Helical" evidence="1">
    <location>
        <begin position="30"/>
        <end position="52"/>
    </location>
</feature>
<keyword evidence="3" id="KW-1185">Reference proteome</keyword>
<evidence type="ECO:0000313" key="2">
    <source>
        <dbReference type="EMBL" id="EPS64551.1"/>
    </source>
</evidence>
<keyword evidence="1" id="KW-1133">Transmembrane helix</keyword>
<dbReference type="EMBL" id="AUSU01004750">
    <property type="protein sequence ID" value="EPS64551.1"/>
    <property type="molecule type" value="Genomic_DNA"/>
</dbReference>
<accession>S8CIP6</accession>
<keyword evidence="1" id="KW-0812">Transmembrane</keyword>
<dbReference type="PANTHER" id="PTHR33133:SF5">
    <property type="entry name" value="OS08G0107100 PROTEIN"/>
    <property type="match status" value="1"/>
</dbReference>
<evidence type="ECO:0000313" key="3">
    <source>
        <dbReference type="Proteomes" id="UP000015453"/>
    </source>
</evidence>
<organism evidence="2 3">
    <name type="scientific">Genlisea aurea</name>
    <dbReference type="NCBI Taxonomy" id="192259"/>
    <lineage>
        <taxon>Eukaryota</taxon>
        <taxon>Viridiplantae</taxon>
        <taxon>Streptophyta</taxon>
        <taxon>Embryophyta</taxon>
        <taxon>Tracheophyta</taxon>
        <taxon>Spermatophyta</taxon>
        <taxon>Magnoliopsida</taxon>
        <taxon>eudicotyledons</taxon>
        <taxon>Gunneridae</taxon>
        <taxon>Pentapetalae</taxon>
        <taxon>asterids</taxon>
        <taxon>lamiids</taxon>
        <taxon>Lamiales</taxon>
        <taxon>Lentibulariaceae</taxon>
        <taxon>Genlisea</taxon>
    </lineage>
</organism>
<dbReference type="Proteomes" id="UP000015453">
    <property type="component" value="Unassembled WGS sequence"/>
</dbReference>
<comment type="caution">
    <text evidence="2">The sequence shown here is derived from an EMBL/GenBank/DDBJ whole genome shotgun (WGS) entry which is preliminary data.</text>
</comment>
<sequence>MDREQEEIQFLGFLGILKESYSIASSGRKIFSQISGILIAPLAAIYLAHIQITDIIFTRIRNEEYMLDAAPEGTRFRERVSNLLASEWTAFVLFKIGYFVIFILLALLSTSAVVYTI</sequence>
<keyword evidence="1" id="KW-0472">Membrane</keyword>
<reference evidence="2 3" key="1">
    <citation type="journal article" date="2013" name="BMC Genomics">
        <title>The miniature genome of a carnivorous plant Genlisea aurea contains a low number of genes and short non-coding sequences.</title>
        <authorList>
            <person name="Leushkin E.V."/>
            <person name="Sutormin R.A."/>
            <person name="Nabieva E.R."/>
            <person name="Penin A.A."/>
            <person name="Kondrashov A.S."/>
            <person name="Logacheva M.D."/>
        </authorList>
    </citation>
    <scope>NUCLEOTIDE SEQUENCE [LARGE SCALE GENOMIC DNA]</scope>
</reference>
<feature type="non-terminal residue" evidence="2">
    <location>
        <position position="117"/>
    </location>
</feature>
<dbReference type="AlphaFoldDB" id="S8CIP6"/>
<protein>
    <submittedName>
        <fullName evidence="2">Uncharacterized protein</fullName>
    </submittedName>
</protein>
<feature type="transmembrane region" description="Helical" evidence="1">
    <location>
        <begin position="96"/>
        <end position="115"/>
    </location>
</feature>
<name>S8CIP6_9LAMI</name>
<dbReference type="PANTHER" id="PTHR33133">
    <property type="entry name" value="OS08G0107100 PROTEIN-RELATED"/>
    <property type="match status" value="1"/>
</dbReference>